<name>A0A3S3PCA7_9ACAR</name>
<evidence type="ECO:0000256" key="2">
    <source>
        <dbReference type="SAM" id="SignalP"/>
    </source>
</evidence>
<gene>
    <name evidence="4" type="ORF">B4U79_03169</name>
    <name evidence="3" type="ORF">B4U79_03333</name>
</gene>
<reference evidence="4" key="2">
    <citation type="submission" date="2018-11" db="EMBL/GenBank/DDBJ databases">
        <title>Trombidioid mite genomics.</title>
        <authorList>
            <person name="Dong X."/>
        </authorList>
    </citation>
    <scope>NUCLEOTIDE SEQUENCE</scope>
    <source>
        <strain evidence="4">UoL-WK</strain>
    </source>
</reference>
<keyword evidence="2" id="KW-0732">Signal</keyword>
<dbReference type="AlphaFoldDB" id="A0A3S3PCA7"/>
<dbReference type="EMBL" id="NCKU01000200">
    <property type="protein sequence ID" value="RWS16621.1"/>
    <property type="molecule type" value="Genomic_DNA"/>
</dbReference>
<feature type="signal peptide" evidence="2">
    <location>
        <begin position="1"/>
        <end position="22"/>
    </location>
</feature>
<evidence type="ECO:0000313" key="5">
    <source>
        <dbReference type="Proteomes" id="UP000285301"/>
    </source>
</evidence>
<feature type="transmembrane region" description="Helical" evidence="1">
    <location>
        <begin position="64"/>
        <end position="89"/>
    </location>
</feature>
<keyword evidence="5" id="KW-1185">Reference proteome</keyword>
<evidence type="ECO:0000313" key="4">
    <source>
        <dbReference type="EMBL" id="RWS16635.1"/>
    </source>
</evidence>
<protein>
    <submittedName>
        <fullName evidence="4">Uncharacterized protein</fullName>
    </submittedName>
</protein>
<proteinExistence type="predicted"/>
<dbReference type="EMBL" id="NCKU01000196">
    <property type="protein sequence ID" value="RWS16635.1"/>
    <property type="molecule type" value="Genomic_DNA"/>
</dbReference>
<keyword evidence="1" id="KW-0812">Transmembrane</keyword>
<dbReference type="Proteomes" id="UP000285301">
    <property type="component" value="Unassembled WGS sequence"/>
</dbReference>
<evidence type="ECO:0000256" key="1">
    <source>
        <dbReference type="SAM" id="Phobius"/>
    </source>
</evidence>
<reference evidence="4 5" key="1">
    <citation type="journal article" date="2018" name="Gigascience">
        <title>Genomes of trombidid mites reveal novel predicted allergens and laterally-transferred genes associated with secondary metabolism.</title>
        <authorList>
            <person name="Dong X."/>
            <person name="Chaisiri K."/>
            <person name="Xia D."/>
            <person name="Armstrong S.D."/>
            <person name="Fang Y."/>
            <person name="Donnelly M.J."/>
            <person name="Kadowaki T."/>
            <person name="McGarry J.W."/>
            <person name="Darby A.C."/>
            <person name="Makepeace B.L."/>
        </authorList>
    </citation>
    <scope>NUCLEOTIDE SEQUENCE [LARGE SCALE GENOMIC DNA]</scope>
    <source>
        <strain evidence="4">UoL-WK</strain>
    </source>
</reference>
<organism evidence="4 5">
    <name type="scientific">Dinothrombium tinctorium</name>
    <dbReference type="NCBI Taxonomy" id="1965070"/>
    <lineage>
        <taxon>Eukaryota</taxon>
        <taxon>Metazoa</taxon>
        <taxon>Ecdysozoa</taxon>
        <taxon>Arthropoda</taxon>
        <taxon>Chelicerata</taxon>
        <taxon>Arachnida</taxon>
        <taxon>Acari</taxon>
        <taxon>Acariformes</taxon>
        <taxon>Trombidiformes</taxon>
        <taxon>Prostigmata</taxon>
        <taxon>Anystina</taxon>
        <taxon>Parasitengona</taxon>
        <taxon>Trombidioidea</taxon>
        <taxon>Trombidiidae</taxon>
        <taxon>Dinothrombium</taxon>
    </lineage>
</organism>
<feature type="chain" id="PRO_5033399026" evidence="2">
    <location>
        <begin position="23"/>
        <end position="131"/>
    </location>
</feature>
<sequence>MKHYFVIVVVLVVSFQTYQVQSTLQSIKFSGNDRGSRSGFDPNYGIWGSNQGVNRFDVSQLVPILLIVGLMIMLLPILTSCLTTLFTPLNFTHGKKKREAVGIEDDLPSMRDIVLNLLVNLEKAIEKYGKL</sequence>
<evidence type="ECO:0000313" key="3">
    <source>
        <dbReference type="EMBL" id="RWS16621.1"/>
    </source>
</evidence>
<keyword evidence="1" id="KW-1133">Transmembrane helix</keyword>
<keyword evidence="1" id="KW-0472">Membrane</keyword>
<comment type="caution">
    <text evidence="4">The sequence shown here is derived from an EMBL/GenBank/DDBJ whole genome shotgun (WGS) entry which is preliminary data.</text>
</comment>
<dbReference type="OrthoDB" id="6532342at2759"/>
<accession>A0A3S3PCA7</accession>